<dbReference type="GO" id="GO:0008081">
    <property type="term" value="F:phosphoric diester hydrolase activity"/>
    <property type="evidence" value="ECO:0007669"/>
    <property type="project" value="TreeGrafter"/>
</dbReference>
<feature type="site" description="Transition state stabilizer" evidence="8">
    <location>
        <position position="151"/>
    </location>
</feature>
<comment type="cofactor">
    <cofactor evidence="7">
        <name>Mg(2+)</name>
        <dbReference type="ChEBI" id="CHEBI:18420"/>
    </cofactor>
    <cofactor evidence="7">
        <name>Mn(2+)</name>
        <dbReference type="ChEBI" id="CHEBI:29035"/>
    </cofactor>
    <text evidence="7">Probably binds two magnesium or manganese ions per subunit.</text>
</comment>
<keyword evidence="7" id="KW-0464">Manganese</keyword>
<dbReference type="STRING" id="516051.VC82_558"/>
<dbReference type="NCBIfam" id="TIGR00633">
    <property type="entry name" value="xth"/>
    <property type="match status" value="1"/>
</dbReference>
<dbReference type="PROSITE" id="PS51435">
    <property type="entry name" value="AP_NUCLEASE_F1_4"/>
    <property type="match status" value="1"/>
</dbReference>
<feature type="binding site" evidence="7">
    <location>
        <position position="149"/>
    </location>
    <ligand>
        <name>Mg(2+)</name>
        <dbReference type="ChEBI" id="CHEBI:18420"/>
        <label>1</label>
    </ligand>
</feature>
<dbReference type="NCBIfam" id="TIGR00195">
    <property type="entry name" value="exoDNase_III"/>
    <property type="match status" value="1"/>
</dbReference>
<keyword evidence="5 7" id="KW-0460">Magnesium</keyword>
<feature type="binding site" evidence="7">
    <location>
        <position position="247"/>
    </location>
    <ligand>
        <name>Mg(2+)</name>
        <dbReference type="ChEBI" id="CHEBI:18420"/>
        <label>1</label>
    </ligand>
</feature>
<dbReference type="OrthoDB" id="9803914at2"/>
<dbReference type="InterPro" id="IPR020848">
    <property type="entry name" value="AP_endonuclease_F1_CS"/>
</dbReference>
<dbReference type="GO" id="GO:0003906">
    <property type="term" value="F:DNA-(apurinic or apyrimidinic site) endonuclease activity"/>
    <property type="evidence" value="ECO:0007669"/>
    <property type="project" value="TreeGrafter"/>
</dbReference>
<feature type="domain" description="Endonuclease/exonuclease/phosphatase" evidence="9">
    <location>
        <begin position="6"/>
        <end position="247"/>
    </location>
</feature>
<evidence type="ECO:0000256" key="6">
    <source>
        <dbReference type="PIRSR" id="PIRSR604808-1"/>
    </source>
</evidence>
<dbReference type="PATRIC" id="fig|516051.4.peg.580"/>
<sequence length="256" mass="29263">MGLKIISWNVNGIRAVAKKDFFENIEKLDPDILCLQETKAQDDEVKNVLSPMTGYEIHYNSADKKGYSGTALLSKKEPQGVKNDMGVPKHDSEGRVQCAEFDDFYLVNVYVPNSGQQLVRLDYRKIWDADLLKYLKNLEATKPVIACGDFNVAHRPIDLKNDKANYNKTAGYTQIEIDGMDNFIASGFVDAFRKLHPDEVVYTYWSYRFKARERNVGWRIDYFLVSPSLMKKVRSVNIFSEVHGSDHCPIGLHINV</sequence>
<dbReference type="GO" id="GO:0006284">
    <property type="term" value="P:base-excision repair"/>
    <property type="evidence" value="ECO:0007669"/>
    <property type="project" value="TreeGrafter"/>
</dbReference>
<evidence type="ECO:0000256" key="8">
    <source>
        <dbReference type="PIRSR" id="PIRSR604808-3"/>
    </source>
</evidence>
<dbReference type="HOGENOM" id="CLU_027539_1_3_10"/>
<organism evidence="10 11">
    <name type="scientific">Flagellimonas lutaonensis</name>
    <dbReference type="NCBI Taxonomy" id="516051"/>
    <lineage>
        <taxon>Bacteria</taxon>
        <taxon>Pseudomonadati</taxon>
        <taxon>Bacteroidota</taxon>
        <taxon>Flavobacteriia</taxon>
        <taxon>Flavobacteriales</taxon>
        <taxon>Flavobacteriaceae</taxon>
        <taxon>Flagellimonas</taxon>
    </lineage>
</organism>
<dbReference type="AlphaFoldDB" id="A0A0D5YQW1"/>
<evidence type="ECO:0000313" key="11">
    <source>
        <dbReference type="Proteomes" id="UP000032726"/>
    </source>
</evidence>
<evidence type="ECO:0000256" key="2">
    <source>
        <dbReference type="ARBA" id="ARBA00007092"/>
    </source>
</evidence>
<name>A0A0D5YQW1_9FLAO</name>
<evidence type="ECO:0000259" key="9">
    <source>
        <dbReference type="Pfam" id="PF03372"/>
    </source>
</evidence>
<dbReference type="RefSeq" id="WP_045803200.1">
    <property type="nucleotide sequence ID" value="NZ_CP011071.1"/>
</dbReference>
<evidence type="ECO:0000256" key="3">
    <source>
        <dbReference type="ARBA" id="ARBA00022723"/>
    </source>
</evidence>
<dbReference type="InterPro" id="IPR004808">
    <property type="entry name" value="AP_endonuc_1"/>
</dbReference>
<dbReference type="GO" id="GO:0046872">
    <property type="term" value="F:metal ion binding"/>
    <property type="evidence" value="ECO:0007669"/>
    <property type="project" value="UniProtKB-KW"/>
</dbReference>
<keyword evidence="4" id="KW-0378">Hydrolase</keyword>
<dbReference type="InterPro" id="IPR036691">
    <property type="entry name" value="Endo/exonu/phosph_ase_sf"/>
</dbReference>
<dbReference type="PROSITE" id="PS00728">
    <property type="entry name" value="AP_NUCLEASE_F1_3"/>
    <property type="match status" value="1"/>
</dbReference>
<feature type="binding site" evidence="7">
    <location>
        <position position="37"/>
    </location>
    <ligand>
        <name>Mg(2+)</name>
        <dbReference type="ChEBI" id="CHEBI:18420"/>
        <label>1</label>
    </ligand>
</feature>
<proteinExistence type="inferred from homology"/>
<reference evidence="10 11" key="1">
    <citation type="submission" date="2015-03" db="EMBL/GenBank/DDBJ databases">
        <title>Complete genome sequence of Muricauda lutaonensis CC-HSB-11T, isolated from a coastal hot spring.</title>
        <authorList>
            <person name="Kim K.M."/>
        </authorList>
    </citation>
    <scope>NUCLEOTIDE SEQUENCE [LARGE SCALE GENOMIC DNA]</scope>
    <source>
        <strain evidence="10 11">CC-HSB-11</strain>
    </source>
</reference>
<feature type="binding site" evidence="7">
    <location>
        <position position="246"/>
    </location>
    <ligand>
        <name>Mg(2+)</name>
        <dbReference type="ChEBI" id="CHEBI:18420"/>
        <label>1</label>
    </ligand>
</feature>
<feature type="binding site" evidence="7">
    <location>
        <position position="9"/>
    </location>
    <ligand>
        <name>Mg(2+)</name>
        <dbReference type="ChEBI" id="CHEBI:18420"/>
        <label>1</label>
    </ligand>
</feature>
<feature type="active site" evidence="6">
    <location>
        <position position="110"/>
    </location>
</feature>
<keyword evidence="3 7" id="KW-0479">Metal-binding</keyword>
<dbReference type="PROSITE" id="PS00726">
    <property type="entry name" value="AP_NUCLEASE_F1_1"/>
    <property type="match status" value="1"/>
</dbReference>
<evidence type="ECO:0000256" key="1">
    <source>
        <dbReference type="ARBA" id="ARBA00001936"/>
    </source>
</evidence>
<feature type="active site" description="Proton donor/acceptor" evidence="6">
    <location>
        <position position="149"/>
    </location>
</feature>
<evidence type="ECO:0000256" key="7">
    <source>
        <dbReference type="PIRSR" id="PIRSR604808-2"/>
    </source>
</evidence>
<evidence type="ECO:0000256" key="5">
    <source>
        <dbReference type="ARBA" id="ARBA00022842"/>
    </source>
</evidence>
<feature type="site" description="Important for catalytic activity" evidence="8">
    <location>
        <position position="221"/>
    </location>
</feature>
<dbReference type="InterPro" id="IPR005135">
    <property type="entry name" value="Endo/exonuclease/phosphatase"/>
</dbReference>
<dbReference type="SUPFAM" id="SSF56219">
    <property type="entry name" value="DNase I-like"/>
    <property type="match status" value="1"/>
</dbReference>
<dbReference type="EMBL" id="CP011071">
    <property type="protein sequence ID" value="AKA34231.1"/>
    <property type="molecule type" value="Genomic_DNA"/>
</dbReference>
<dbReference type="InterPro" id="IPR020847">
    <property type="entry name" value="AP_endonuclease_F1_BS"/>
</dbReference>
<comment type="cofactor">
    <cofactor evidence="1">
        <name>Mn(2+)</name>
        <dbReference type="ChEBI" id="CHEBI:29035"/>
    </cofactor>
</comment>
<dbReference type="PANTHER" id="PTHR22748:SF6">
    <property type="entry name" value="DNA-(APURINIC OR APYRIMIDINIC SITE) ENDONUCLEASE"/>
    <property type="match status" value="1"/>
</dbReference>
<feature type="site" description="Interaction with DNA substrate" evidence="8">
    <location>
        <position position="247"/>
    </location>
</feature>
<dbReference type="Proteomes" id="UP000032726">
    <property type="component" value="Chromosome"/>
</dbReference>
<dbReference type="CDD" id="cd09087">
    <property type="entry name" value="Ape1-like_AP-endo"/>
    <property type="match status" value="1"/>
</dbReference>
<comment type="similarity">
    <text evidence="2">Belongs to the DNA repair enzymes AP/ExoA family.</text>
</comment>
<evidence type="ECO:0000256" key="4">
    <source>
        <dbReference type="ARBA" id="ARBA00022801"/>
    </source>
</evidence>
<protein>
    <submittedName>
        <fullName evidence="10">Exodeoxyribonuclease III</fullName>
    </submittedName>
</protein>
<accession>A0A0D5YQW1</accession>
<feature type="active site" description="Proton acceptor" evidence="6">
    <location>
        <position position="247"/>
    </location>
</feature>
<dbReference type="PANTHER" id="PTHR22748">
    <property type="entry name" value="AP ENDONUCLEASE"/>
    <property type="match status" value="1"/>
</dbReference>
<dbReference type="GO" id="GO:0003677">
    <property type="term" value="F:DNA binding"/>
    <property type="evidence" value="ECO:0007669"/>
    <property type="project" value="InterPro"/>
</dbReference>
<feature type="binding site" evidence="7">
    <location>
        <position position="151"/>
    </location>
    <ligand>
        <name>Mg(2+)</name>
        <dbReference type="ChEBI" id="CHEBI:18420"/>
        <label>1</label>
    </ligand>
</feature>
<dbReference type="KEGG" id="mlt:VC82_558"/>
<dbReference type="Gene3D" id="3.60.10.10">
    <property type="entry name" value="Endonuclease/exonuclease/phosphatase"/>
    <property type="match status" value="1"/>
</dbReference>
<dbReference type="Pfam" id="PF03372">
    <property type="entry name" value="Exo_endo_phos"/>
    <property type="match status" value="1"/>
</dbReference>
<evidence type="ECO:0000313" key="10">
    <source>
        <dbReference type="EMBL" id="AKA34231.1"/>
    </source>
</evidence>
<dbReference type="GO" id="GO:0008311">
    <property type="term" value="F:double-stranded DNA 3'-5' DNA exonuclease activity"/>
    <property type="evidence" value="ECO:0007669"/>
    <property type="project" value="TreeGrafter"/>
</dbReference>
<gene>
    <name evidence="10" type="ORF">VC82_558</name>
</gene>
<keyword evidence="11" id="KW-1185">Reference proteome</keyword>